<feature type="domain" description="Bacterial bifunctional deaminase-reductase C-terminal" evidence="1">
    <location>
        <begin position="104"/>
        <end position="172"/>
    </location>
</feature>
<reference evidence="3" key="1">
    <citation type="submission" date="2017-02" db="EMBL/GenBank/DDBJ databases">
        <authorList>
            <person name="Dridi B."/>
        </authorList>
    </citation>
    <scope>NUCLEOTIDE SEQUENCE [LARGE SCALE GENOMIC DNA]</scope>
    <source>
        <strain evidence="3">EB411</strain>
    </source>
</reference>
<proteinExistence type="predicted"/>
<dbReference type="RefSeq" id="WP_087138362.1">
    <property type="nucleotide sequence ID" value="NZ_FUKR01000067.1"/>
</dbReference>
<protein>
    <submittedName>
        <fullName evidence="2">Dihydrofolate reductase homolog</fullName>
    </submittedName>
</protein>
<accession>A0A1R4K797</accession>
<evidence type="ECO:0000259" key="1">
    <source>
        <dbReference type="Pfam" id="PF01872"/>
    </source>
</evidence>
<dbReference type="EMBL" id="FUKR01000067">
    <property type="protein sequence ID" value="SJN40118.1"/>
    <property type="molecule type" value="Genomic_DNA"/>
</dbReference>
<gene>
    <name evidence="2" type="ORF">FM119_11785</name>
</gene>
<dbReference type="Pfam" id="PF01872">
    <property type="entry name" value="RibD_C"/>
    <property type="match status" value="1"/>
</dbReference>
<evidence type="ECO:0000313" key="3">
    <source>
        <dbReference type="Proteomes" id="UP000196778"/>
    </source>
</evidence>
<dbReference type="InterPro" id="IPR050765">
    <property type="entry name" value="Riboflavin_Biosynth_HTPR"/>
</dbReference>
<dbReference type="OrthoDB" id="2313602at2"/>
<dbReference type="Gene3D" id="3.40.430.10">
    <property type="entry name" value="Dihydrofolate Reductase, subunit A"/>
    <property type="match status" value="1"/>
</dbReference>
<name>A0A1R4K797_9MICO</name>
<organism evidence="2 3">
    <name type="scientific">Mycetocola reblochoni REB411</name>
    <dbReference type="NCBI Taxonomy" id="1255698"/>
    <lineage>
        <taxon>Bacteria</taxon>
        <taxon>Bacillati</taxon>
        <taxon>Actinomycetota</taxon>
        <taxon>Actinomycetes</taxon>
        <taxon>Micrococcales</taxon>
        <taxon>Microbacteriaceae</taxon>
        <taxon>Mycetocola</taxon>
    </lineage>
</organism>
<keyword evidence="3" id="KW-1185">Reference proteome</keyword>
<dbReference type="PANTHER" id="PTHR38011">
    <property type="entry name" value="DIHYDROFOLATE REDUCTASE FAMILY PROTEIN (AFU_ORTHOLOGUE AFUA_8G06820)"/>
    <property type="match status" value="1"/>
</dbReference>
<dbReference type="GO" id="GO:0008703">
    <property type="term" value="F:5-amino-6-(5-phosphoribosylamino)uracil reductase activity"/>
    <property type="evidence" value="ECO:0007669"/>
    <property type="project" value="InterPro"/>
</dbReference>
<sequence length="185" mass="19824">MITNRDWTGRVFIGVSLDGYIARPDGSIDWLTEPPAAEHAVIDSSRHAETWETFFPSVDTLVMGRGTYDTVAAFPDWPYHGKRVLVLSGTMPAGSDGPVTVVSDVDGAARALAASGAEQVYVDGGRTVQAFLRAGLIDEITLSRVPVILGAGRSLFGELGREVRLTLLASHASDGLVHASYRVER</sequence>
<dbReference type="Proteomes" id="UP000196778">
    <property type="component" value="Unassembled WGS sequence"/>
</dbReference>
<dbReference type="AlphaFoldDB" id="A0A1R4K797"/>
<dbReference type="PANTHER" id="PTHR38011:SF11">
    <property type="entry name" value="2,5-DIAMINO-6-RIBOSYLAMINO-4(3H)-PYRIMIDINONE 5'-PHOSPHATE REDUCTASE"/>
    <property type="match status" value="1"/>
</dbReference>
<dbReference type="InterPro" id="IPR002734">
    <property type="entry name" value="RibDG_C"/>
</dbReference>
<dbReference type="GO" id="GO:0009231">
    <property type="term" value="P:riboflavin biosynthetic process"/>
    <property type="evidence" value="ECO:0007669"/>
    <property type="project" value="InterPro"/>
</dbReference>
<dbReference type="SUPFAM" id="SSF53597">
    <property type="entry name" value="Dihydrofolate reductase-like"/>
    <property type="match status" value="1"/>
</dbReference>
<dbReference type="InterPro" id="IPR024072">
    <property type="entry name" value="DHFR-like_dom_sf"/>
</dbReference>
<evidence type="ECO:0000313" key="2">
    <source>
        <dbReference type="EMBL" id="SJN40118.1"/>
    </source>
</evidence>